<protein>
    <recommendedName>
        <fullName evidence="1">non-specific serine/threonine protein kinase</fullName>
        <ecNumber evidence="1">2.7.11.1</ecNumber>
    </recommendedName>
</protein>
<evidence type="ECO:0000256" key="6">
    <source>
        <dbReference type="ARBA" id="ARBA00022840"/>
    </source>
</evidence>
<evidence type="ECO:0000256" key="7">
    <source>
        <dbReference type="ARBA" id="ARBA00047899"/>
    </source>
</evidence>
<dbReference type="InterPro" id="IPR051420">
    <property type="entry name" value="Ser_Thr_Kinases_DiverseReg"/>
</dbReference>
<keyword evidence="9" id="KW-1133">Transmembrane helix</keyword>
<dbReference type="PANTHER" id="PTHR48005">
    <property type="entry name" value="LEUCINE RICH REPEAT KINASE 2"/>
    <property type="match status" value="1"/>
</dbReference>
<evidence type="ECO:0000313" key="11">
    <source>
        <dbReference type="EMBL" id="KAK7340518.1"/>
    </source>
</evidence>
<sequence length="287" mass="31670">MNNLRTIVPVLWLCTTFSRCFSTQILVLVCCFSLILIVYEWSRFFVLARNKLNGSIRSSVGQLTKLTSMFLDTNQFSGLLNSSSSNRTVLAGTYGYIAPELAYSECVTEKCDVYSFGVVALEIIMGKHPGELVSSLRSESTQGILLKDILDPRLISTINQQSAQKLALVATLAFACLHSQPRFRPTMQILCGKLVTGQPLLTEPFEEMSIRQIMKATPCCNSRKVLSLISQLLLILSVILKYHLGMNTLIAVHGMGIECDEFTGHVIGIDLSSSQLYGSVDANKNVD</sequence>
<dbReference type="EC" id="2.7.11.1" evidence="1"/>
<evidence type="ECO:0000256" key="1">
    <source>
        <dbReference type="ARBA" id="ARBA00012513"/>
    </source>
</evidence>
<dbReference type="EMBL" id="JAYMYQ010000004">
    <property type="protein sequence ID" value="KAK7340518.1"/>
    <property type="molecule type" value="Genomic_DNA"/>
</dbReference>
<keyword evidence="6" id="KW-0067">ATP-binding</keyword>
<feature type="domain" description="Protein kinase" evidence="10">
    <location>
        <begin position="1"/>
        <end position="201"/>
    </location>
</feature>
<evidence type="ECO:0000256" key="2">
    <source>
        <dbReference type="ARBA" id="ARBA00022527"/>
    </source>
</evidence>
<dbReference type="PANTHER" id="PTHR48005:SF16">
    <property type="entry name" value="MDIS1-INTERACTING RECEPTOR LIKE KINASE 2-LIKE ISOFORM X1"/>
    <property type="match status" value="1"/>
</dbReference>
<reference evidence="11 12" key="1">
    <citation type="submission" date="2024-01" db="EMBL/GenBank/DDBJ databases">
        <title>The genomes of 5 underutilized Papilionoideae crops provide insights into root nodulation and disease resistanc.</title>
        <authorList>
            <person name="Jiang F."/>
        </authorList>
    </citation>
    <scope>NUCLEOTIDE SEQUENCE [LARGE SCALE GENOMIC DNA]</scope>
    <source>
        <strain evidence="11">LVBAO_FW01</strain>
        <tissue evidence="11">Leaves</tissue>
    </source>
</reference>
<comment type="catalytic activity">
    <reaction evidence="8">
        <text>L-seryl-[protein] + ATP = O-phospho-L-seryl-[protein] + ADP + H(+)</text>
        <dbReference type="Rhea" id="RHEA:17989"/>
        <dbReference type="Rhea" id="RHEA-COMP:9863"/>
        <dbReference type="Rhea" id="RHEA-COMP:11604"/>
        <dbReference type="ChEBI" id="CHEBI:15378"/>
        <dbReference type="ChEBI" id="CHEBI:29999"/>
        <dbReference type="ChEBI" id="CHEBI:30616"/>
        <dbReference type="ChEBI" id="CHEBI:83421"/>
        <dbReference type="ChEBI" id="CHEBI:456216"/>
        <dbReference type="EC" id="2.7.11.1"/>
    </reaction>
</comment>
<dbReference type="GO" id="GO:0004674">
    <property type="term" value="F:protein serine/threonine kinase activity"/>
    <property type="evidence" value="ECO:0007669"/>
    <property type="project" value="UniProtKB-KW"/>
</dbReference>
<comment type="caution">
    <text evidence="11">The sequence shown here is derived from an EMBL/GenBank/DDBJ whole genome shotgun (WGS) entry which is preliminary data.</text>
</comment>
<gene>
    <name evidence="11" type="ORF">VNO77_21224</name>
</gene>
<evidence type="ECO:0000256" key="9">
    <source>
        <dbReference type="SAM" id="Phobius"/>
    </source>
</evidence>
<evidence type="ECO:0000256" key="8">
    <source>
        <dbReference type="ARBA" id="ARBA00048679"/>
    </source>
</evidence>
<evidence type="ECO:0000256" key="4">
    <source>
        <dbReference type="ARBA" id="ARBA00022741"/>
    </source>
</evidence>
<evidence type="ECO:0000259" key="10">
    <source>
        <dbReference type="PROSITE" id="PS50011"/>
    </source>
</evidence>
<name>A0AAN9QRC0_CANGL</name>
<keyword evidence="2" id="KW-0723">Serine/threonine-protein kinase</keyword>
<dbReference type="InterPro" id="IPR011009">
    <property type="entry name" value="Kinase-like_dom_sf"/>
</dbReference>
<evidence type="ECO:0000256" key="3">
    <source>
        <dbReference type="ARBA" id="ARBA00022679"/>
    </source>
</evidence>
<dbReference type="AlphaFoldDB" id="A0AAN9QRC0"/>
<evidence type="ECO:0000313" key="12">
    <source>
        <dbReference type="Proteomes" id="UP001367508"/>
    </source>
</evidence>
<evidence type="ECO:0000256" key="5">
    <source>
        <dbReference type="ARBA" id="ARBA00022777"/>
    </source>
</evidence>
<keyword evidence="12" id="KW-1185">Reference proteome</keyword>
<dbReference type="Pfam" id="PF00069">
    <property type="entry name" value="Pkinase"/>
    <property type="match status" value="1"/>
</dbReference>
<keyword evidence="4" id="KW-0547">Nucleotide-binding</keyword>
<keyword evidence="9" id="KW-0812">Transmembrane</keyword>
<dbReference type="GO" id="GO:0005524">
    <property type="term" value="F:ATP binding"/>
    <property type="evidence" value="ECO:0007669"/>
    <property type="project" value="UniProtKB-KW"/>
</dbReference>
<comment type="catalytic activity">
    <reaction evidence="7">
        <text>L-threonyl-[protein] + ATP = O-phospho-L-threonyl-[protein] + ADP + H(+)</text>
        <dbReference type="Rhea" id="RHEA:46608"/>
        <dbReference type="Rhea" id="RHEA-COMP:11060"/>
        <dbReference type="Rhea" id="RHEA-COMP:11605"/>
        <dbReference type="ChEBI" id="CHEBI:15378"/>
        <dbReference type="ChEBI" id="CHEBI:30013"/>
        <dbReference type="ChEBI" id="CHEBI:30616"/>
        <dbReference type="ChEBI" id="CHEBI:61977"/>
        <dbReference type="ChEBI" id="CHEBI:456216"/>
        <dbReference type="EC" id="2.7.11.1"/>
    </reaction>
</comment>
<proteinExistence type="predicted"/>
<keyword evidence="3" id="KW-0808">Transferase</keyword>
<dbReference type="PROSITE" id="PS50011">
    <property type="entry name" value="PROTEIN_KINASE_DOM"/>
    <property type="match status" value="1"/>
</dbReference>
<keyword evidence="5" id="KW-0418">Kinase</keyword>
<dbReference type="SUPFAM" id="SSF56112">
    <property type="entry name" value="Protein kinase-like (PK-like)"/>
    <property type="match status" value="1"/>
</dbReference>
<dbReference type="Proteomes" id="UP001367508">
    <property type="component" value="Unassembled WGS sequence"/>
</dbReference>
<accession>A0AAN9QRC0</accession>
<organism evidence="11 12">
    <name type="scientific">Canavalia gladiata</name>
    <name type="common">Sword bean</name>
    <name type="synonym">Dolichos gladiatus</name>
    <dbReference type="NCBI Taxonomy" id="3824"/>
    <lineage>
        <taxon>Eukaryota</taxon>
        <taxon>Viridiplantae</taxon>
        <taxon>Streptophyta</taxon>
        <taxon>Embryophyta</taxon>
        <taxon>Tracheophyta</taxon>
        <taxon>Spermatophyta</taxon>
        <taxon>Magnoliopsida</taxon>
        <taxon>eudicotyledons</taxon>
        <taxon>Gunneridae</taxon>
        <taxon>Pentapetalae</taxon>
        <taxon>rosids</taxon>
        <taxon>fabids</taxon>
        <taxon>Fabales</taxon>
        <taxon>Fabaceae</taxon>
        <taxon>Papilionoideae</taxon>
        <taxon>50 kb inversion clade</taxon>
        <taxon>NPAAA clade</taxon>
        <taxon>indigoferoid/millettioid clade</taxon>
        <taxon>Phaseoleae</taxon>
        <taxon>Canavalia</taxon>
    </lineage>
</organism>
<dbReference type="InterPro" id="IPR000719">
    <property type="entry name" value="Prot_kinase_dom"/>
</dbReference>
<dbReference type="Gene3D" id="1.10.510.10">
    <property type="entry name" value="Transferase(Phosphotransferase) domain 1"/>
    <property type="match status" value="1"/>
</dbReference>
<feature type="transmembrane region" description="Helical" evidence="9">
    <location>
        <begin position="21"/>
        <end position="41"/>
    </location>
</feature>
<keyword evidence="9" id="KW-0472">Membrane</keyword>